<comment type="caution">
    <text evidence="2">The sequence shown here is derived from an EMBL/GenBank/DDBJ whole genome shotgun (WGS) entry which is preliminary data.</text>
</comment>
<gene>
    <name evidence="2" type="ORF">CK936_12435</name>
</gene>
<reference evidence="2 3" key="1">
    <citation type="submission" date="2017-08" db="EMBL/GenBank/DDBJ databases">
        <title>Genome sequence of Streptomyces albireticuli NRRL B-1670.</title>
        <authorList>
            <person name="Graham D.E."/>
            <person name="Mahan K.M."/>
            <person name="Klingeman D.M."/>
            <person name="Hettich R.L."/>
            <person name="Parry R.J."/>
            <person name="Spain J.C."/>
        </authorList>
    </citation>
    <scope>NUCLEOTIDE SEQUENCE [LARGE SCALE GENOMIC DNA]</scope>
    <source>
        <strain evidence="2 3">NRRL B-1670</strain>
    </source>
</reference>
<organism evidence="2 3">
    <name type="scientific">Streptomyces albireticuli</name>
    <dbReference type="NCBI Taxonomy" id="1940"/>
    <lineage>
        <taxon>Bacteria</taxon>
        <taxon>Bacillati</taxon>
        <taxon>Actinomycetota</taxon>
        <taxon>Actinomycetes</taxon>
        <taxon>Kitasatosporales</taxon>
        <taxon>Streptomycetaceae</taxon>
        <taxon>Streptomyces</taxon>
    </lineage>
</organism>
<name>A0A2A2DAT2_9ACTN</name>
<evidence type="ECO:0000313" key="2">
    <source>
        <dbReference type="EMBL" id="PAU48591.1"/>
    </source>
</evidence>
<accession>A0A2A2DAT2</accession>
<dbReference type="AlphaFoldDB" id="A0A2A2DAT2"/>
<dbReference type="GO" id="GO:0032259">
    <property type="term" value="P:methylation"/>
    <property type="evidence" value="ECO:0007669"/>
    <property type="project" value="UniProtKB-KW"/>
</dbReference>
<dbReference type="SUPFAM" id="SSF53335">
    <property type="entry name" value="S-adenosyl-L-methionine-dependent methyltransferases"/>
    <property type="match status" value="1"/>
</dbReference>
<dbReference type="InterPro" id="IPR029063">
    <property type="entry name" value="SAM-dependent_MTases_sf"/>
</dbReference>
<dbReference type="Gene3D" id="3.40.50.150">
    <property type="entry name" value="Vaccinia Virus protein VP39"/>
    <property type="match status" value="1"/>
</dbReference>
<keyword evidence="2" id="KW-0489">Methyltransferase</keyword>
<keyword evidence="3" id="KW-1185">Reference proteome</keyword>
<dbReference type="CDD" id="cd02440">
    <property type="entry name" value="AdoMet_MTases"/>
    <property type="match status" value="1"/>
</dbReference>
<sequence length="256" mass="27800">MPGTGPSPLAPARPRPLPDRRPSMDTSHPIADRYTVGRTRATPFDEAGYDAVLRRDFHDHYADGRDLWTGEEAMRRAPGLLMDALGGPGGARVLDLGTGHGRDAELLLAGGHRVTGVDIVASPAWEIISVEWPGRARFLATAVLDLPGAAEYEAVLDNGCFHHQHPGAYGPYLRRIRELLRPDGLFAVSVFHAADGAGGLYANEGDRLYREFTVEELTTLVRAHGFAPVATHRVPRAVEGLAYLVGIFRRVAGDDR</sequence>
<dbReference type="Pfam" id="PF13489">
    <property type="entry name" value="Methyltransf_23"/>
    <property type="match status" value="1"/>
</dbReference>
<protein>
    <submittedName>
        <fullName evidence="2">Methyltransferase type 12</fullName>
    </submittedName>
</protein>
<evidence type="ECO:0000256" key="1">
    <source>
        <dbReference type="SAM" id="MobiDB-lite"/>
    </source>
</evidence>
<proteinExistence type="predicted"/>
<feature type="region of interest" description="Disordered" evidence="1">
    <location>
        <begin position="1"/>
        <end position="37"/>
    </location>
</feature>
<dbReference type="Proteomes" id="UP000218944">
    <property type="component" value="Unassembled WGS sequence"/>
</dbReference>
<dbReference type="EMBL" id="NSJV01000231">
    <property type="protein sequence ID" value="PAU48591.1"/>
    <property type="molecule type" value="Genomic_DNA"/>
</dbReference>
<keyword evidence="2" id="KW-0808">Transferase</keyword>
<dbReference type="GO" id="GO:0008168">
    <property type="term" value="F:methyltransferase activity"/>
    <property type="evidence" value="ECO:0007669"/>
    <property type="project" value="UniProtKB-KW"/>
</dbReference>
<evidence type="ECO:0000313" key="3">
    <source>
        <dbReference type="Proteomes" id="UP000218944"/>
    </source>
</evidence>